<feature type="region of interest" description="Disordered" evidence="1">
    <location>
        <begin position="48"/>
        <end position="70"/>
    </location>
</feature>
<accession>A0A9P6J6F8</accession>
<dbReference type="EMBL" id="JAAAHW010006266">
    <property type="protein sequence ID" value="KAF9963701.1"/>
    <property type="molecule type" value="Genomic_DNA"/>
</dbReference>
<evidence type="ECO:0000313" key="3">
    <source>
        <dbReference type="Proteomes" id="UP000749646"/>
    </source>
</evidence>
<evidence type="ECO:0000313" key="2">
    <source>
        <dbReference type="EMBL" id="KAF9963701.1"/>
    </source>
</evidence>
<feature type="region of interest" description="Disordered" evidence="1">
    <location>
        <begin position="87"/>
        <end position="107"/>
    </location>
</feature>
<feature type="compositionally biased region" description="Basic residues" evidence="1">
    <location>
        <begin position="463"/>
        <end position="480"/>
    </location>
</feature>
<feature type="compositionally biased region" description="Basic and acidic residues" evidence="1">
    <location>
        <begin position="58"/>
        <end position="68"/>
    </location>
</feature>
<feature type="non-terminal residue" evidence="2">
    <location>
        <position position="1"/>
    </location>
</feature>
<feature type="region of interest" description="Disordered" evidence="1">
    <location>
        <begin position="450"/>
        <end position="480"/>
    </location>
</feature>
<sequence>MHGDGYDYPVKVAEHGTELEFPRIPDRTFVEISGNVYHDYFRDQLQDYSRSSTSNDSNSKDLPEDRGSQHGQNIMFGWLLGSKRNKEGVTSVNGDDAGAQDKKKGASESDRPWIWMTNIWHEGNECGPGYLRQYRMRLDHALANDDSTTWELMYTHKFPGPITHSSVSRRIIPLTNQNWDQGVDESHGDTFQGHGRESIRLAIVYKVIQDENVAHHSRVYHFGIYDNHINLEGSTPLKDFSLEYDTILYSRLGDTVGFRSLKLPILKPGAASPDHPDTLPYGVPGPSLTCRERKNMPYRASYLTKVPSDQESNDFHVMMGQVQEYTHNWDYQLSVATEMTEVVTGNKKWLTEQQWQIKHFSTRQPILTSNHTHIHKPLQRRFQSLIHENDMINDEPHTYGISIQKPYIVKSVDGSSIHIPIKDTIMSIDIKRPSNLENDGSYMNEQTDYQEGLDEGSDTDTRPHHHQHNTRQHQRERPQKRKLGAEYYLIPSWNFKGQWIESQIDIGSMETIDTIQGVINDATDMMALKTARNSILILKRQINQASTDSDDNDYQLDTRKAKWDLSMALSDSLYDPTLGNMEKREVLAMKIVSVTVPVPEQVHDTLAGENESEVERHGGKGDNENVYDTTMTQNQEDVARARSQFPQEEENDTKIPRTRIHNILFLTYGNGRMDAYDLNRATEMSSFVMFLKAKYPVVI</sequence>
<comment type="caution">
    <text evidence="2">The sequence shown here is derived from an EMBL/GenBank/DDBJ whole genome shotgun (WGS) entry which is preliminary data.</text>
</comment>
<dbReference type="AlphaFoldDB" id="A0A9P6J6F8"/>
<name>A0A9P6J6F8_9FUNG</name>
<dbReference type="OrthoDB" id="2153288at2759"/>
<evidence type="ECO:0000256" key="1">
    <source>
        <dbReference type="SAM" id="MobiDB-lite"/>
    </source>
</evidence>
<proteinExistence type="predicted"/>
<reference evidence="2" key="1">
    <citation type="journal article" date="2020" name="Fungal Divers.">
        <title>Resolving the Mortierellaceae phylogeny through synthesis of multi-gene phylogenetics and phylogenomics.</title>
        <authorList>
            <person name="Vandepol N."/>
            <person name="Liber J."/>
            <person name="Desiro A."/>
            <person name="Na H."/>
            <person name="Kennedy M."/>
            <person name="Barry K."/>
            <person name="Grigoriev I.V."/>
            <person name="Miller A.N."/>
            <person name="O'Donnell K."/>
            <person name="Stajich J.E."/>
            <person name="Bonito G."/>
        </authorList>
    </citation>
    <scope>NUCLEOTIDE SEQUENCE</scope>
    <source>
        <strain evidence="2">MES-2147</strain>
    </source>
</reference>
<dbReference type="Proteomes" id="UP000749646">
    <property type="component" value="Unassembled WGS sequence"/>
</dbReference>
<keyword evidence="3" id="KW-1185">Reference proteome</keyword>
<gene>
    <name evidence="2" type="ORF">BGZ65_000487</name>
</gene>
<organism evidence="2 3">
    <name type="scientific">Modicella reniformis</name>
    <dbReference type="NCBI Taxonomy" id="1440133"/>
    <lineage>
        <taxon>Eukaryota</taxon>
        <taxon>Fungi</taxon>
        <taxon>Fungi incertae sedis</taxon>
        <taxon>Mucoromycota</taxon>
        <taxon>Mortierellomycotina</taxon>
        <taxon>Mortierellomycetes</taxon>
        <taxon>Mortierellales</taxon>
        <taxon>Mortierellaceae</taxon>
        <taxon>Modicella</taxon>
    </lineage>
</organism>
<protein>
    <submittedName>
        <fullName evidence="2">Uncharacterized protein</fullName>
    </submittedName>
</protein>